<proteinExistence type="predicted"/>
<accession>A0A6L9MF85</accession>
<name>A0A6L9MF85_9HYPH</name>
<feature type="domain" description="DUF427" evidence="1">
    <location>
        <begin position="21"/>
        <end position="112"/>
    </location>
</feature>
<dbReference type="EMBL" id="JAAAMJ010000003">
    <property type="protein sequence ID" value="NDV86311.1"/>
    <property type="molecule type" value="Genomic_DNA"/>
</dbReference>
<protein>
    <submittedName>
        <fullName evidence="2">DUF427 domain-containing protein</fullName>
    </submittedName>
</protein>
<dbReference type="PANTHER" id="PTHR34310">
    <property type="entry name" value="DUF427 DOMAIN PROTEIN (AFU_ORTHOLOGUE AFUA_3G02220)"/>
    <property type="match status" value="1"/>
</dbReference>
<dbReference type="Gene3D" id="2.170.150.40">
    <property type="entry name" value="Domain of unknown function (DUF427)"/>
    <property type="match status" value="1"/>
</dbReference>
<dbReference type="PANTHER" id="PTHR34310:SF9">
    <property type="entry name" value="BLR5716 PROTEIN"/>
    <property type="match status" value="1"/>
</dbReference>
<dbReference type="RefSeq" id="WP_163043066.1">
    <property type="nucleotide sequence ID" value="NZ_JAAAMJ010000003.1"/>
</dbReference>
<dbReference type="Proteomes" id="UP000476332">
    <property type="component" value="Unassembled WGS sequence"/>
</dbReference>
<comment type="caution">
    <text evidence="2">The sequence shown here is derived from an EMBL/GenBank/DDBJ whole genome shotgun (WGS) entry which is preliminary data.</text>
</comment>
<reference evidence="2 3" key="1">
    <citation type="submission" date="2020-01" db="EMBL/GenBank/DDBJ databases">
        <title>Genomes of bacteria type strains.</title>
        <authorList>
            <person name="Chen J."/>
            <person name="Zhu S."/>
            <person name="Chen J."/>
        </authorList>
    </citation>
    <scope>NUCLEOTIDE SEQUENCE [LARGE SCALE GENOMIC DNA]</scope>
    <source>
        <strain evidence="2 3">KCTC 52919</strain>
    </source>
</reference>
<evidence type="ECO:0000313" key="2">
    <source>
        <dbReference type="EMBL" id="NDV86311.1"/>
    </source>
</evidence>
<evidence type="ECO:0000259" key="1">
    <source>
        <dbReference type="Pfam" id="PF04248"/>
    </source>
</evidence>
<dbReference type="InterPro" id="IPR007361">
    <property type="entry name" value="DUF427"/>
</dbReference>
<gene>
    <name evidence="2" type="ORF">GTW51_06305</name>
</gene>
<evidence type="ECO:0000313" key="3">
    <source>
        <dbReference type="Proteomes" id="UP000476332"/>
    </source>
</evidence>
<dbReference type="AlphaFoldDB" id="A0A6L9MF85"/>
<keyword evidence="3" id="KW-1185">Reference proteome</keyword>
<dbReference type="Pfam" id="PF04248">
    <property type="entry name" value="NTP_transf_9"/>
    <property type="match status" value="1"/>
</dbReference>
<dbReference type="InterPro" id="IPR038694">
    <property type="entry name" value="DUF427_sf"/>
</dbReference>
<sequence>MTTHPTDTDAYITIEPYDGPVVVNFHGAIVASTTNALLLKERGYEPVFYIPKDRVEMAFLQANDHRTTCPHKGEARYWSITAEGEAADNAVWAYDTPHEGVAAIAGHVAFDRRHVTIDAG</sequence>
<organism evidence="2 3">
    <name type="scientific">Aurantimonas aggregata</name>
    <dbReference type="NCBI Taxonomy" id="2047720"/>
    <lineage>
        <taxon>Bacteria</taxon>
        <taxon>Pseudomonadati</taxon>
        <taxon>Pseudomonadota</taxon>
        <taxon>Alphaproteobacteria</taxon>
        <taxon>Hyphomicrobiales</taxon>
        <taxon>Aurantimonadaceae</taxon>
        <taxon>Aurantimonas</taxon>
    </lineage>
</organism>